<evidence type="ECO:0000259" key="2">
    <source>
        <dbReference type="Pfam" id="PF22749"/>
    </source>
</evidence>
<evidence type="ECO:0000256" key="1">
    <source>
        <dbReference type="SAM" id="MobiDB-lite"/>
    </source>
</evidence>
<feature type="domain" description="Arb2" evidence="2">
    <location>
        <begin position="97"/>
        <end position="356"/>
    </location>
</feature>
<evidence type="ECO:0000313" key="3">
    <source>
        <dbReference type="EMBL" id="ERF72038.1"/>
    </source>
</evidence>
<feature type="region of interest" description="Disordered" evidence="1">
    <location>
        <begin position="406"/>
        <end position="430"/>
    </location>
</feature>
<dbReference type="GO" id="GO:0005634">
    <property type="term" value="C:nucleus"/>
    <property type="evidence" value="ECO:0007669"/>
    <property type="project" value="TreeGrafter"/>
</dbReference>
<evidence type="ECO:0000313" key="4">
    <source>
        <dbReference type="Proteomes" id="UP000019373"/>
    </source>
</evidence>
<dbReference type="PANTHER" id="PTHR21357">
    <property type="entry name" value="FAM172 FAMILY PROTEIN HOMOLOG CG10038"/>
    <property type="match status" value="1"/>
</dbReference>
<dbReference type="PANTHER" id="PTHR21357:SF4">
    <property type="entry name" value="FAM172 FAMILY PROTEIN HOMOLOG CG10038"/>
    <property type="match status" value="1"/>
</dbReference>
<protein>
    <recommendedName>
        <fullName evidence="2">Arb2 domain-containing protein</fullName>
    </recommendedName>
</protein>
<dbReference type="OrthoDB" id="421951at2759"/>
<dbReference type="EMBL" id="KE721116">
    <property type="protein sequence ID" value="ERF72038.1"/>
    <property type="molecule type" value="Genomic_DNA"/>
</dbReference>
<dbReference type="AlphaFoldDB" id="U1GIS2"/>
<keyword evidence="4" id="KW-1185">Reference proteome</keyword>
<dbReference type="eggNOG" id="ENOG502SGUN">
    <property type="taxonomic scope" value="Eukaryota"/>
</dbReference>
<organism evidence="3 4">
    <name type="scientific">Endocarpon pusillum (strain Z07020 / HMAS-L-300199)</name>
    <name type="common">Lichen-forming fungus</name>
    <dbReference type="NCBI Taxonomy" id="1263415"/>
    <lineage>
        <taxon>Eukaryota</taxon>
        <taxon>Fungi</taxon>
        <taxon>Dikarya</taxon>
        <taxon>Ascomycota</taxon>
        <taxon>Pezizomycotina</taxon>
        <taxon>Eurotiomycetes</taxon>
        <taxon>Chaetothyriomycetidae</taxon>
        <taxon>Verrucariales</taxon>
        <taxon>Verrucariaceae</taxon>
        <taxon>Endocarpon</taxon>
    </lineage>
</organism>
<dbReference type="GO" id="GO:0035197">
    <property type="term" value="F:siRNA binding"/>
    <property type="evidence" value="ECO:0007669"/>
    <property type="project" value="TreeGrafter"/>
</dbReference>
<reference evidence="4" key="1">
    <citation type="journal article" date="2014" name="BMC Genomics">
        <title>Genome characteristics reveal the impact of lichenization on lichen-forming fungus Endocarpon pusillum Hedwig (Verrucariales, Ascomycota).</title>
        <authorList>
            <person name="Wang Y.-Y."/>
            <person name="Liu B."/>
            <person name="Zhang X.-Y."/>
            <person name="Zhou Q.-M."/>
            <person name="Zhang T."/>
            <person name="Li H."/>
            <person name="Yu Y.-F."/>
            <person name="Zhang X.-L."/>
            <person name="Hao X.-Y."/>
            <person name="Wang M."/>
            <person name="Wang L."/>
            <person name="Wei J.-C."/>
        </authorList>
    </citation>
    <scope>NUCLEOTIDE SEQUENCE [LARGE SCALE GENOMIC DNA]</scope>
    <source>
        <strain evidence="4">Z07020 / HMAS-L-300199</strain>
    </source>
</reference>
<dbReference type="InterPro" id="IPR053858">
    <property type="entry name" value="Arb2_dom"/>
</dbReference>
<name>U1GIS2_ENDPU</name>
<sequence length="446" mass="49512">MSQFRAKRLDIGGFINSKIIRDHTKRKVFEQHEPERQRNQTSPPIPDPKHNPTTKRTRQGETTVSTNALLYPIDGDQEQMYHGRRGKGGFQRFPDGKACIRREVLTRLHSLNLHTLRLPLNTPESSPHIPILTSANLSTAKRVVIYFGERNQDLGIFAYRIIGGDDGINAGSAVDFVKGIQSGAASGPGDEEEEAPAIVIANPGQLIWCRSQGRAMGRREWENLPMESAVHPGFRLDEETGRNLVEGNRDEVEHVESVFEHVLRGAGGGRARIDVIGSEWTGAAVVRYLGRHWATWSTRMNGICLIAPLHGLEDLLPHSPDPASTSTDSTTQMTVASSFAYFISTRCRGYVVDKAPIGTLVEGRAEFGCNVYASGEHHYVECIMIRAWRDMLGWFGRLSRGEHGAEEKWEMPESGLRKENGEEEGHTVGKVDEMWAPDVGLSSAAK</sequence>
<dbReference type="OMA" id="HGCNCYS"/>
<feature type="region of interest" description="Disordered" evidence="1">
    <location>
        <begin position="22"/>
        <end position="67"/>
    </location>
</feature>
<dbReference type="InterPro" id="IPR048263">
    <property type="entry name" value="Arb2"/>
</dbReference>
<accession>U1GIS2</accession>
<proteinExistence type="predicted"/>
<gene>
    <name evidence="3" type="ORF">EPUS_04956</name>
</gene>
<dbReference type="HOGENOM" id="CLU_027515_0_1_1"/>
<dbReference type="RefSeq" id="XP_007802265.1">
    <property type="nucleotide sequence ID" value="XM_007804074.1"/>
</dbReference>
<dbReference type="GO" id="GO:0031048">
    <property type="term" value="P:regulatory ncRNA-mediated heterochromatin formation"/>
    <property type="evidence" value="ECO:0007669"/>
    <property type="project" value="TreeGrafter"/>
</dbReference>
<dbReference type="Pfam" id="PF22749">
    <property type="entry name" value="Arb2"/>
    <property type="match status" value="1"/>
</dbReference>
<dbReference type="GeneID" id="19239909"/>
<dbReference type="Proteomes" id="UP000019373">
    <property type="component" value="Unassembled WGS sequence"/>
</dbReference>
<feature type="compositionally biased region" description="Basic and acidic residues" evidence="1">
    <location>
        <begin position="22"/>
        <end position="38"/>
    </location>
</feature>